<dbReference type="Proteomes" id="UP001377337">
    <property type="component" value="Chromosome"/>
</dbReference>
<accession>A0ABZ2NLF7</accession>
<protein>
    <submittedName>
        <fullName evidence="1">Uncharacterized protein</fullName>
    </submittedName>
</protein>
<proteinExistence type="predicted"/>
<gene>
    <name evidence="1" type="ORF">WCV65_07605</name>
</gene>
<dbReference type="EMBL" id="CP147407">
    <property type="protein sequence ID" value="WXB98327.1"/>
    <property type="molecule type" value="Genomic_DNA"/>
</dbReference>
<reference evidence="1 2" key="1">
    <citation type="submission" date="2024-02" db="EMBL/GenBank/DDBJ databases">
        <title>Seven novel Bacillus-like species.</title>
        <authorList>
            <person name="Liu G."/>
        </authorList>
    </citation>
    <scope>NUCLEOTIDE SEQUENCE [LARGE SCALE GENOMIC DNA]</scope>
    <source>
        <strain evidence="1 2">FJAT-52054</strain>
    </source>
</reference>
<name>A0ABZ2NLF7_9BACI</name>
<dbReference type="RefSeq" id="WP_338781310.1">
    <property type="nucleotide sequence ID" value="NZ_CP147407.1"/>
</dbReference>
<evidence type="ECO:0000313" key="1">
    <source>
        <dbReference type="EMBL" id="WXB98327.1"/>
    </source>
</evidence>
<sequence length="46" mass="5374">MNAKKQFPVAELNSEELSQLQQFEEDFRSRTGEEIVLIAYGQQEKN</sequence>
<organism evidence="1 2">
    <name type="scientific">Metabacillus sediminis</name>
    <dbReference type="NCBI Taxonomy" id="3117746"/>
    <lineage>
        <taxon>Bacteria</taxon>
        <taxon>Bacillati</taxon>
        <taxon>Bacillota</taxon>
        <taxon>Bacilli</taxon>
        <taxon>Bacillales</taxon>
        <taxon>Bacillaceae</taxon>
        <taxon>Metabacillus</taxon>
    </lineage>
</organism>
<keyword evidence="2" id="KW-1185">Reference proteome</keyword>
<evidence type="ECO:0000313" key="2">
    <source>
        <dbReference type="Proteomes" id="UP001377337"/>
    </source>
</evidence>